<reference evidence="2 3" key="1">
    <citation type="submission" date="2019-08" db="EMBL/GenBank/DDBJ databases">
        <title>Whole genome of Aphis craccivora.</title>
        <authorList>
            <person name="Voronova N.V."/>
            <person name="Shulinski R.S."/>
            <person name="Bandarenka Y.V."/>
            <person name="Zhorov D.G."/>
            <person name="Warner D."/>
        </authorList>
    </citation>
    <scope>NUCLEOTIDE SEQUENCE [LARGE SCALE GENOMIC DNA]</scope>
    <source>
        <strain evidence="2">180601</strain>
        <tissue evidence="2">Whole Body</tissue>
    </source>
</reference>
<keyword evidence="3" id="KW-1185">Reference proteome</keyword>
<feature type="region of interest" description="Disordered" evidence="1">
    <location>
        <begin position="1"/>
        <end position="63"/>
    </location>
</feature>
<dbReference type="EMBL" id="VUJU01000410">
    <property type="protein sequence ID" value="KAF0770604.1"/>
    <property type="molecule type" value="Genomic_DNA"/>
</dbReference>
<proteinExistence type="predicted"/>
<dbReference type="AlphaFoldDB" id="A0A6G0ZI47"/>
<accession>A0A6G0ZI47</accession>
<evidence type="ECO:0000313" key="2">
    <source>
        <dbReference type="EMBL" id="KAF0770604.1"/>
    </source>
</evidence>
<protein>
    <submittedName>
        <fullName evidence="2">Uncharacterized protein</fullName>
    </submittedName>
</protein>
<feature type="compositionally biased region" description="Basic and acidic residues" evidence="1">
    <location>
        <begin position="1"/>
        <end position="12"/>
    </location>
</feature>
<name>A0A6G0ZI47_APHCR</name>
<gene>
    <name evidence="2" type="ORF">FWK35_00013612</name>
</gene>
<feature type="compositionally biased region" description="Basic and acidic residues" evidence="1">
    <location>
        <begin position="30"/>
        <end position="60"/>
    </location>
</feature>
<organism evidence="2 3">
    <name type="scientific">Aphis craccivora</name>
    <name type="common">Cowpea aphid</name>
    <dbReference type="NCBI Taxonomy" id="307492"/>
    <lineage>
        <taxon>Eukaryota</taxon>
        <taxon>Metazoa</taxon>
        <taxon>Ecdysozoa</taxon>
        <taxon>Arthropoda</taxon>
        <taxon>Hexapoda</taxon>
        <taxon>Insecta</taxon>
        <taxon>Pterygota</taxon>
        <taxon>Neoptera</taxon>
        <taxon>Paraneoptera</taxon>
        <taxon>Hemiptera</taxon>
        <taxon>Sternorrhyncha</taxon>
        <taxon>Aphidomorpha</taxon>
        <taxon>Aphidoidea</taxon>
        <taxon>Aphididae</taxon>
        <taxon>Aphidini</taxon>
        <taxon>Aphis</taxon>
        <taxon>Aphis</taxon>
    </lineage>
</organism>
<evidence type="ECO:0000313" key="3">
    <source>
        <dbReference type="Proteomes" id="UP000478052"/>
    </source>
</evidence>
<evidence type="ECO:0000256" key="1">
    <source>
        <dbReference type="SAM" id="MobiDB-lite"/>
    </source>
</evidence>
<sequence>MDYKRKSEDDHNGSNTKKIKPCDVVDDEHNEPLNEHNEPHDEQNEPHDEQNEPHEDERSRKINKKFAYKTQKFVDAMEKIESWNCDPDIDISYYWDDDFVDPAEYRVVSSKYSRKYKRTIQYDNGRGMVIVKKRKIKDHISAYMYRSNNSLNSDDAEHYELHEDESDAGIKDNFAQKTQKCVDSMAKILAWNSDPKVYVGYNWDEI</sequence>
<dbReference type="Proteomes" id="UP000478052">
    <property type="component" value="Unassembled WGS sequence"/>
</dbReference>
<dbReference type="OrthoDB" id="6616781at2759"/>
<comment type="caution">
    <text evidence="2">The sequence shown here is derived from an EMBL/GenBank/DDBJ whole genome shotgun (WGS) entry which is preliminary data.</text>
</comment>